<gene>
    <name evidence="3" type="ORF">BESB_035150</name>
</gene>
<evidence type="ECO:0000313" key="3">
    <source>
        <dbReference type="EMBL" id="PFH37057.1"/>
    </source>
</evidence>
<dbReference type="KEGG" id="bbes:BESB_035150"/>
<sequence length="756" mass="78203">MPALAAHASPPVSLPASSHALSEPRSSASSSSAARPAAVLPTFSASGAQMAGGSGSLPTPTGPEPGGLSLPSYAPVPYAPAVYARAGAAEASGSPVVARSSSENGGASVGVVVGRERREETVRGCRCCLHTLSPMLLVTAAFWAWSFRGALAGEVVLFMAVVPAMVFVYGLHTSVGRRSLPGVTLLEFFWLGAFLSVFIAMCLELLANALFYTTFLSCLPPLPSSSSSSFVPSFASNDLLSAFLSSQAPEVHATPEPPVASWLATPLFAPLSLPFYLPLFGSAQGAGPSCVQKRQAALQTGVSAASFAVLSPLSSSFSPATPFLSPEAEEGGWTGFLLKVSNRVFEPGALPSVWCSLGLLAFMIFCVGLVEEFAKFVVLHRLRILPAAAVWAGADEVFASESDEGGETRAEDARPGGCCGGFWTRYVKYPVGICLAGCAAGAGFAMAENISYTLGSRRPLVEDFVVAFVRVRVGLPLRPQIAGRQFLFPGLDRAAESKLVKEPPCAASDFHCGAVSHREHRDGGGEPGRCSACGVRSARVVPCVLLPLALGAAPAAAHSVLGGLRGRGARGGGPPAFWRLLFPSLFLPSVLHGTYDAALRLSAAFAQPGAPFDENSAVLASVFLIVSFVAWLMTLIAFWRRWRCVRDLPAFGADATLRAVLPTPGPAAGGPLRHGPPAPSWAGAVPPAAICVYHAAPASVYAPLGAPAHASLLGGRGGSAVAGVRADVLLWEERRRKESERLAGAIAQAATAPAEA</sequence>
<organism evidence="3 4">
    <name type="scientific">Besnoitia besnoiti</name>
    <name type="common">Apicomplexan protozoan</name>
    <dbReference type="NCBI Taxonomy" id="94643"/>
    <lineage>
        <taxon>Eukaryota</taxon>
        <taxon>Sar</taxon>
        <taxon>Alveolata</taxon>
        <taxon>Apicomplexa</taxon>
        <taxon>Conoidasida</taxon>
        <taxon>Coccidia</taxon>
        <taxon>Eucoccidiorida</taxon>
        <taxon>Eimeriorina</taxon>
        <taxon>Sarcocystidae</taxon>
        <taxon>Besnoitia</taxon>
    </lineage>
</organism>
<dbReference type="Proteomes" id="UP000224006">
    <property type="component" value="Chromosome II"/>
</dbReference>
<name>A0A2A9MMP2_BESBE</name>
<evidence type="ECO:0008006" key="5">
    <source>
        <dbReference type="Google" id="ProtNLM"/>
    </source>
</evidence>
<feature type="region of interest" description="Disordered" evidence="1">
    <location>
        <begin position="1"/>
        <end position="36"/>
    </location>
</feature>
<keyword evidence="2" id="KW-0812">Transmembrane</keyword>
<keyword evidence="4" id="KW-1185">Reference proteome</keyword>
<keyword evidence="2" id="KW-1133">Transmembrane helix</keyword>
<keyword evidence="2" id="KW-0472">Membrane</keyword>
<feature type="compositionally biased region" description="Low complexity" evidence="1">
    <location>
        <begin position="16"/>
        <end position="36"/>
    </location>
</feature>
<feature type="transmembrane region" description="Helical" evidence="2">
    <location>
        <begin position="183"/>
        <end position="212"/>
    </location>
</feature>
<feature type="transmembrane region" description="Helical" evidence="2">
    <location>
        <begin position="544"/>
        <end position="564"/>
    </location>
</feature>
<feature type="region of interest" description="Disordered" evidence="1">
    <location>
        <begin position="49"/>
        <end position="69"/>
    </location>
</feature>
<evidence type="ECO:0000256" key="2">
    <source>
        <dbReference type="SAM" id="Phobius"/>
    </source>
</evidence>
<evidence type="ECO:0000256" key="1">
    <source>
        <dbReference type="SAM" id="MobiDB-lite"/>
    </source>
</evidence>
<dbReference type="RefSeq" id="XP_029221066.1">
    <property type="nucleotide sequence ID" value="XM_029362101.1"/>
</dbReference>
<feature type="transmembrane region" description="Helical" evidence="2">
    <location>
        <begin position="151"/>
        <end position="171"/>
    </location>
</feature>
<dbReference type="GeneID" id="40308496"/>
<feature type="transmembrane region" description="Helical" evidence="2">
    <location>
        <begin position="127"/>
        <end position="145"/>
    </location>
</feature>
<accession>A0A2A9MMP2</accession>
<dbReference type="AlphaFoldDB" id="A0A2A9MMP2"/>
<proteinExistence type="predicted"/>
<dbReference type="VEuPathDB" id="ToxoDB:BESB_035150"/>
<dbReference type="OrthoDB" id="333462at2759"/>
<evidence type="ECO:0000313" key="4">
    <source>
        <dbReference type="Proteomes" id="UP000224006"/>
    </source>
</evidence>
<protein>
    <recommendedName>
        <fullName evidence="5">Protease prsW family protein</fullName>
    </recommendedName>
</protein>
<feature type="transmembrane region" description="Helical" evidence="2">
    <location>
        <begin position="615"/>
        <end position="639"/>
    </location>
</feature>
<dbReference type="EMBL" id="NWUJ01000002">
    <property type="protein sequence ID" value="PFH37057.1"/>
    <property type="molecule type" value="Genomic_DNA"/>
</dbReference>
<comment type="caution">
    <text evidence="3">The sequence shown here is derived from an EMBL/GenBank/DDBJ whole genome shotgun (WGS) entry which is preliminary data.</text>
</comment>
<reference evidence="3 4" key="1">
    <citation type="submission" date="2017-09" db="EMBL/GenBank/DDBJ databases">
        <title>Genome sequencing of Besnoitia besnoiti strain Bb-Ger1.</title>
        <authorList>
            <person name="Schares G."/>
            <person name="Venepally P."/>
            <person name="Lorenzi H.A."/>
        </authorList>
    </citation>
    <scope>NUCLEOTIDE SEQUENCE [LARGE SCALE GENOMIC DNA]</scope>
    <source>
        <strain evidence="3 4">Bb-Ger1</strain>
    </source>
</reference>